<feature type="transmembrane region" description="Helical" evidence="2">
    <location>
        <begin position="102"/>
        <end position="124"/>
    </location>
</feature>
<accession>F2B9N5</accession>
<keyword evidence="2" id="KW-0812">Transmembrane</keyword>
<proteinExistence type="inferred from homology"/>
<dbReference type="InterPro" id="IPR051203">
    <property type="entry name" value="Polysaccharide_Synthase-Rel"/>
</dbReference>
<evidence type="ECO:0000313" key="4">
    <source>
        <dbReference type="EMBL" id="EGF11821.1"/>
    </source>
</evidence>
<evidence type="ECO:0000256" key="1">
    <source>
        <dbReference type="ARBA" id="ARBA00007430"/>
    </source>
</evidence>
<feature type="transmembrane region" description="Helical" evidence="2">
    <location>
        <begin position="69"/>
        <end position="90"/>
    </location>
</feature>
<dbReference type="STRING" id="267212.GCA_001063965_01349"/>
<keyword evidence="5" id="KW-1185">Reference proteome</keyword>
<evidence type="ECO:0000313" key="5">
    <source>
        <dbReference type="Proteomes" id="UP000004105"/>
    </source>
</evidence>
<feature type="transmembrane region" description="Helical" evidence="2">
    <location>
        <begin position="130"/>
        <end position="151"/>
    </location>
</feature>
<dbReference type="HOGENOM" id="CLU_013560_6_0_4"/>
<dbReference type="InterPro" id="IPR029063">
    <property type="entry name" value="SAM-dependent_MTases_sf"/>
</dbReference>
<comment type="caution">
    <text evidence="4">The sequence shown here is derived from an EMBL/GenBank/DDBJ whole genome shotgun (WGS) entry which is preliminary data.</text>
</comment>
<dbReference type="SUPFAM" id="SSF53335">
    <property type="entry name" value="S-adenosyl-L-methionine-dependent methyltransferases"/>
    <property type="match status" value="1"/>
</dbReference>
<dbReference type="SUPFAM" id="SSF51735">
    <property type="entry name" value="NAD(P)-binding Rossmann-fold domains"/>
    <property type="match status" value="1"/>
</dbReference>
<dbReference type="CDD" id="cd05237">
    <property type="entry name" value="UDP_invert_4-6DH_SDR_e"/>
    <property type="match status" value="1"/>
</dbReference>
<keyword evidence="2" id="KW-1133">Transmembrane helix</keyword>
<dbReference type="Pfam" id="PF02719">
    <property type="entry name" value="Polysacc_synt_2"/>
    <property type="match status" value="1"/>
</dbReference>
<protein>
    <submittedName>
        <fullName evidence="4">Pilin glycosylation protein PglD</fullName>
    </submittedName>
</protein>
<dbReference type="InterPro" id="IPR003869">
    <property type="entry name" value="Polysac_CapD-like"/>
</dbReference>
<organism evidence="4 5">
    <name type="scientific">Neisseria bacilliformis ATCC BAA-1200</name>
    <dbReference type="NCBI Taxonomy" id="888742"/>
    <lineage>
        <taxon>Bacteria</taxon>
        <taxon>Pseudomonadati</taxon>
        <taxon>Pseudomonadota</taxon>
        <taxon>Betaproteobacteria</taxon>
        <taxon>Neisseriales</taxon>
        <taxon>Neisseriaceae</taxon>
        <taxon>Neisseria</taxon>
    </lineage>
</organism>
<dbReference type="AlphaFoldDB" id="F2B9N5"/>
<dbReference type="InterPro" id="IPR036291">
    <property type="entry name" value="NAD(P)-bd_dom_sf"/>
</dbReference>
<dbReference type="Pfam" id="PF13727">
    <property type="entry name" value="CoA_binding_3"/>
    <property type="match status" value="1"/>
</dbReference>
<gene>
    <name evidence="4" type="primary">pglD</name>
    <name evidence="4" type="ORF">HMPREF9123_0458</name>
</gene>
<keyword evidence="2" id="KW-0472">Membrane</keyword>
<evidence type="ECO:0000259" key="3">
    <source>
        <dbReference type="Pfam" id="PF02719"/>
    </source>
</evidence>
<feature type="transmembrane region" description="Helical" evidence="2">
    <location>
        <begin position="37"/>
        <end position="57"/>
    </location>
</feature>
<reference evidence="4 5" key="1">
    <citation type="submission" date="2011-02" db="EMBL/GenBank/DDBJ databases">
        <authorList>
            <person name="Muzny D."/>
            <person name="Qin X."/>
            <person name="Deng J."/>
            <person name="Jiang H."/>
            <person name="Liu Y."/>
            <person name="Qu J."/>
            <person name="Song X.-Z."/>
            <person name="Zhang L."/>
            <person name="Thornton R."/>
            <person name="Coyle M."/>
            <person name="Francisco L."/>
            <person name="Jackson L."/>
            <person name="Javaid M."/>
            <person name="Korchina V."/>
            <person name="Kovar C."/>
            <person name="Mata R."/>
            <person name="Mathew T."/>
            <person name="Ngo R."/>
            <person name="Nguyen L."/>
            <person name="Nguyen N."/>
            <person name="Okwuonu G."/>
            <person name="Ongeri F."/>
            <person name="Pham C."/>
            <person name="Simmons D."/>
            <person name="Wilczek-Boney K."/>
            <person name="Hale W."/>
            <person name="Jakkamsetti A."/>
            <person name="Pham P."/>
            <person name="Ruth R."/>
            <person name="San Lucas F."/>
            <person name="Warren J."/>
            <person name="Zhang J."/>
            <person name="Zhao Z."/>
            <person name="Zhou C."/>
            <person name="Zhu D."/>
            <person name="Lee S."/>
            <person name="Bess C."/>
            <person name="Blankenburg K."/>
            <person name="Forbes L."/>
            <person name="Fu Q."/>
            <person name="Gubbala S."/>
            <person name="Hirani K."/>
            <person name="Jayaseelan J.C."/>
            <person name="Lara F."/>
            <person name="Munidasa M."/>
            <person name="Palculict T."/>
            <person name="Patil S."/>
            <person name="Pu L.-L."/>
            <person name="Saada N."/>
            <person name="Tang L."/>
            <person name="Weissenberger G."/>
            <person name="Zhu Y."/>
            <person name="Hemphill L."/>
            <person name="Shang Y."/>
            <person name="Youmans B."/>
            <person name="Ayvaz T."/>
            <person name="Ross M."/>
            <person name="Santibanez J."/>
            <person name="Aqrawi P."/>
            <person name="Gross S."/>
            <person name="Joshi V."/>
            <person name="Fowler G."/>
            <person name="Nazareth L."/>
            <person name="Reid J."/>
            <person name="Worley K."/>
            <person name="Petrosino J."/>
            <person name="Highlander S."/>
            <person name="Gibbs R."/>
        </authorList>
    </citation>
    <scope>NUCLEOTIDE SEQUENCE [LARGE SCALE GENOMIC DNA]</scope>
    <source>
        <strain evidence="4 5">ATCC BAA-1200</strain>
    </source>
</reference>
<name>F2B9N5_9NEIS</name>
<dbReference type="EMBL" id="AFAY01000007">
    <property type="protein sequence ID" value="EGF11821.1"/>
    <property type="molecule type" value="Genomic_DNA"/>
</dbReference>
<evidence type="ECO:0000256" key="2">
    <source>
        <dbReference type="SAM" id="Phobius"/>
    </source>
</evidence>
<feature type="domain" description="Polysaccharide biosynthesis protein CapD-like" evidence="3">
    <location>
        <begin position="304"/>
        <end position="596"/>
    </location>
</feature>
<dbReference type="Proteomes" id="UP000004105">
    <property type="component" value="Unassembled WGS sequence"/>
</dbReference>
<dbReference type="Gene3D" id="3.40.50.720">
    <property type="entry name" value="NAD(P)-binding Rossmann-like Domain"/>
    <property type="match status" value="2"/>
</dbReference>
<dbReference type="PANTHER" id="PTHR43318">
    <property type="entry name" value="UDP-N-ACETYLGLUCOSAMINE 4,6-DEHYDRATASE"/>
    <property type="match status" value="1"/>
</dbReference>
<dbReference type="PANTHER" id="PTHR43318:SF1">
    <property type="entry name" value="POLYSACCHARIDE BIOSYNTHESIS PROTEIN EPSC-RELATED"/>
    <property type="match status" value="1"/>
</dbReference>
<sequence length="661" mass="72059">MRAARTDAVRAAFLTTAKPAPAMPETLLSLPRHVKKLLFVVHDLLLVFCAFWFTQSLKADYDREWYDPANWYAFAATVAFTVPLFARLGLYRAVTRYISLRILAVALFGSFASMLAFFFSVLVFEKQLRLALPVVYFFLLVVLIAGSRLLLRLMLTERSERNSAVPVIIYGAGQSGRQLAEAVKQVNEYRAVAFVDDNPRLQDTTVSDLPVHRPSETEKLIARYGVKKILLAIPSAPPAARRAILRRLEAYPCEVLAIPGMKDLVDGRIHTGVLKKISVADLLGREPVEPDAELMSLDIAGKSVMVTGAGGSIGSELCRQIIACRPARLVLFELSEFALYTIERELDEWQRQHGGCEILPLLGSVQDKGRLKSVIAAFGVDTVYHAAAYKHVPLVALNTIEGIRNNVFGTLACALAAQEGGVSTFVLISTDKAVRPTNTMGASKRMAELVLQALAAEPACRTRFCMVRFGNVLGSSGSVVPAFARQIDQGGPVTLTHPDITRYFMTIPEAAQLVIQAGAMGKGGDVFVLDMGEAVKIADLARRMIRLSGLEVKDESHPHGDIEIRITGLRPGEKLYEELLIGDQVSPTRHPRILTAAETMLPWPELCALLDDTAAACDAGDQATLRRLLLSAPAAFAPQDGICDLVWTAQNGGGRKADEAV</sequence>
<comment type="similarity">
    <text evidence="1">Belongs to the polysaccharide synthase family.</text>
</comment>